<feature type="modified residue" description="4-aspartylphosphate" evidence="1">
    <location>
        <position position="56"/>
    </location>
</feature>
<dbReference type="InterPro" id="IPR001789">
    <property type="entry name" value="Sig_transdc_resp-reg_receiver"/>
</dbReference>
<evidence type="ECO:0000259" key="2">
    <source>
        <dbReference type="PROSITE" id="PS50110"/>
    </source>
</evidence>
<dbReference type="RefSeq" id="WP_237362566.1">
    <property type="nucleotide sequence ID" value="NZ_CAKLDM010000002.1"/>
</dbReference>
<dbReference type="PANTHER" id="PTHR43228:SF1">
    <property type="entry name" value="TWO-COMPONENT RESPONSE REGULATOR ARR22"/>
    <property type="match status" value="1"/>
</dbReference>
<accession>A0ABM9A634</accession>
<evidence type="ECO:0000313" key="3">
    <source>
        <dbReference type="EMBL" id="CAH0540713.1"/>
    </source>
</evidence>
<keyword evidence="4" id="KW-1185">Reference proteome</keyword>
<dbReference type="SMART" id="SM00448">
    <property type="entry name" value="REC"/>
    <property type="match status" value="1"/>
</dbReference>
<evidence type="ECO:0000313" key="4">
    <source>
        <dbReference type="Proteomes" id="UP000838748"/>
    </source>
</evidence>
<reference evidence="3" key="1">
    <citation type="submission" date="2021-11" db="EMBL/GenBank/DDBJ databases">
        <authorList>
            <person name="Rodrigo-Torres L."/>
            <person name="Arahal R. D."/>
            <person name="Lucena T."/>
        </authorList>
    </citation>
    <scope>NUCLEOTIDE SEQUENCE</scope>
    <source>
        <strain evidence="3">CECT 7928</strain>
    </source>
</reference>
<comment type="caution">
    <text evidence="3">The sequence shown here is derived from an EMBL/GenBank/DDBJ whole genome shotgun (WGS) entry which is preliminary data.</text>
</comment>
<dbReference type="PROSITE" id="PS50110">
    <property type="entry name" value="RESPONSE_REGULATORY"/>
    <property type="match status" value="1"/>
</dbReference>
<dbReference type="GO" id="GO:0050568">
    <property type="term" value="F:protein-glutamine glutaminase activity"/>
    <property type="evidence" value="ECO:0007669"/>
    <property type="project" value="UniProtKB-EC"/>
</dbReference>
<protein>
    <submittedName>
        <fullName evidence="3">Protein-glutamate methylesterase/protein-glutamine glutaminase</fullName>
        <ecNumber evidence="3">3.5.1.44</ecNumber>
    </submittedName>
</protein>
<name>A0ABM9A634_9VIBR</name>
<dbReference type="Pfam" id="PF00072">
    <property type="entry name" value="Response_reg"/>
    <property type="match status" value="1"/>
</dbReference>
<gene>
    <name evidence="3" type="primary">cheB_2</name>
    <name evidence="3" type="ORF">VMF7928_03058</name>
</gene>
<dbReference type="PANTHER" id="PTHR43228">
    <property type="entry name" value="TWO-COMPONENT RESPONSE REGULATOR"/>
    <property type="match status" value="1"/>
</dbReference>
<keyword evidence="1" id="KW-0597">Phosphoprotein</keyword>
<dbReference type="Gene3D" id="3.40.50.2300">
    <property type="match status" value="1"/>
</dbReference>
<feature type="domain" description="Response regulatory" evidence="2">
    <location>
        <begin position="4"/>
        <end position="124"/>
    </location>
</feature>
<keyword evidence="3" id="KW-0378">Hydrolase</keyword>
<proteinExistence type="predicted"/>
<dbReference type="InterPro" id="IPR011006">
    <property type="entry name" value="CheY-like_superfamily"/>
</dbReference>
<dbReference type="CDD" id="cd00156">
    <property type="entry name" value="REC"/>
    <property type="match status" value="1"/>
</dbReference>
<dbReference type="Proteomes" id="UP000838748">
    <property type="component" value="Unassembled WGS sequence"/>
</dbReference>
<evidence type="ECO:0000256" key="1">
    <source>
        <dbReference type="PROSITE-ProRule" id="PRU00169"/>
    </source>
</evidence>
<organism evidence="3 4">
    <name type="scientific">Vibrio marisflavi CECT 7928</name>
    <dbReference type="NCBI Taxonomy" id="634439"/>
    <lineage>
        <taxon>Bacteria</taxon>
        <taxon>Pseudomonadati</taxon>
        <taxon>Pseudomonadota</taxon>
        <taxon>Gammaproteobacteria</taxon>
        <taxon>Vibrionales</taxon>
        <taxon>Vibrionaceae</taxon>
        <taxon>Vibrio</taxon>
    </lineage>
</organism>
<sequence length="128" mass="14067">MKQRALVVDDDRYIRLFVNTLLNKEFGEQLDIGLCSNGKEALELVETESYSLVITDVMMPEIDGFELITQLRQSHTMPIIAMSGGFRNADSGSVLKVADSLGADVVIDKADLSKELVNTARLFLGSVT</sequence>
<dbReference type="InterPro" id="IPR052048">
    <property type="entry name" value="ST_Response_Regulator"/>
</dbReference>
<dbReference type="EC" id="3.5.1.44" evidence="3"/>
<dbReference type="SUPFAM" id="SSF52172">
    <property type="entry name" value="CheY-like"/>
    <property type="match status" value="1"/>
</dbReference>
<dbReference type="EMBL" id="CAKLDM010000002">
    <property type="protein sequence ID" value="CAH0540713.1"/>
    <property type="molecule type" value="Genomic_DNA"/>
</dbReference>